<evidence type="ECO:0000313" key="4">
    <source>
        <dbReference type="Proteomes" id="UP000298246"/>
    </source>
</evidence>
<keyword evidence="1" id="KW-0732">Signal</keyword>
<evidence type="ECO:0000259" key="2">
    <source>
        <dbReference type="PROSITE" id="PS50022"/>
    </source>
</evidence>
<dbReference type="EMBL" id="MYFO01000028">
    <property type="protein sequence ID" value="TFE85115.1"/>
    <property type="molecule type" value="Genomic_DNA"/>
</dbReference>
<keyword evidence="4" id="KW-1185">Reference proteome</keyword>
<dbReference type="AlphaFoldDB" id="A0A4Y8PY88"/>
<reference evidence="3 4" key="1">
    <citation type="submission" date="2017-03" db="EMBL/GenBank/DDBJ databases">
        <title>Isolation of Levoglucosan Utilizing Bacteria.</title>
        <authorList>
            <person name="Arya A.S."/>
        </authorList>
    </citation>
    <scope>NUCLEOTIDE SEQUENCE [LARGE SCALE GENOMIC DNA]</scope>
    <source>
        <strain evidence="3 4">MEC069</strain>
    </source>
</reference>
<organism evidence="3 4">
    <name type="scientific">Paenibacillus athensensis</name>
    <dbReference type="NCBI Taxonomy" id="1967502"/>
    <lineage>
        <taxon>Bacteria</taxon>
        <taxon>Bacillati</taxon>
        <taxon>Bacillota</taxon>
        <taxon>Bacilli</taxon>
        <taxon>Bacillales</taxon>
        <taxon>Paenibacillaceae</taxon>
        <taxon>Paenibacillus</taxon>
    </lineage>
</organism>
<dbReference type="PROSITE" id="PS50022">
    <property type="entry name" value="FA58C_3"/>
    <property type="match status" value="1"/>
</dbReference>
<accession>A0A4Y8PY88</accession>
<dbReference type="Proteomes" id="UP000298246">
    <property type="component" value="Unassembled WGS sequence"/>
</dbReference>
<dbReference type="InterPro" id="IPR000421">
    <property type="entry name" value="FA58C"/>
</dbReference>
<dbReference type="InterPro" id="IPR008979">
    <property type="entry name" value="Galactose-bd-like_sf"/>
</dbReference>
<feature type="chain" id="PRO_5021490704" description="F5/8 type C domain-containing protein" evidence="1">
    <location>
        <begin position="32"/>
        <end position="349"/>
    </location>
</feature>
<evidence type="ECO:0000313" key="3">
    <source>
        <dbReference type="EMBL" id="TFE85115.1"/>
    </source>
</evidence>
<name>A0A4Y8PY88_9BACL</name>
<gene>
    <name evidence="3" type="ORF">B5M42_18070</name>
</gene>
<dbReference type="Pfam" id="PF00754">
    <property type="entry name" value="F5_F8_type_C"/>
    <property type="match status" value="1"/>
</dbReference>
<comment type="caution">
    <text evidence="3">The sequence shown here is derived from an EMBL/GenBank/DDBJ whole genome shotgun (WGS) entry which is preliminary data.</text>
</comment>
<proteinExistence type="predicted"/>
<sequence length="349" mass="37320">MFLSDRIRRNAMVLFSLTALLLVSMPGLVQAQGSDNLALNPGGSGFPELSASYTCGCDSVWSTVNGIYSYTDNPRDRWTNYGSPNASDWIAVDFGAPQSFNQVNIYVFDDGGGVRPPASYEVQTWDGSDWTPVQNAVKTPATPGAALNTANFDPVTATKMRVVFTNGAAYSGVVELEVLDAGQLSYADVAAISAFGNAAGDQITLKLDTPMKPYSVPDASLFELMLPDQPPVTATEAVYDEADPEGRTVLLRFPSPVLDGQPLASVSIQAGALQLDDGAWNHPLGPIGVLTFHTLDQTGDARYAIDDIVRLIGDNGVQPDVNADAMFDQTDIRLLLEQLQPLPNVPDTD</sequence>
<dbReference type="Gene3D" id="2.60.120.260">
    <property type="entry name" value="Galactose-binding domain-like"/>
    <property type="match status" value="1"/>
</dbReference>
<dbReference type="RefSeq" id="WP_134755339.1">
    <property type="nucleotide sequence ID" value="NZ_MYFO02000005.1"/>
</dbReference>
<evidence type="ECO:0000256" key="1">
    <source>
        <dbReference type="SAM" id="SignalP"/>
    </source>
</evidence>
<feature type="signal peptide" evidence="1">
    <location>
        <begin position="1"/>
        <end position="31"/>
    </location>
</feature>
<dbReference type="SUPFAM" id="SSF49785">
    <property type="entry name" value="Galactose-binding domain-like"/>
    <property type="match status" value="1"/>
</dbReference>
<protein>
    <recommendedName>
        <fullName evidence="2">F5/8 type C domain-containing protein</fullName>
    </recommendedName>
</protein>
<feature type="domain" description="F5/8 type C" evidence="2">
    <location>
        <begin position="32"/>
        <end position="181"/>
    </location>
</feature>
<dbReference type="OrthoDB" id="9761789at2"/>